<evidence type="ECO:0000256" key="1">
    <source>
        <dbReference type="ARBA" id="ARBA00006844"/>
    </source>
</evidence>
<keyword evidence="3" id="KW-0472">Membrane</keyword>
<evidence type="ECO:0000256" key="3">
    <source>
        <dbReference type="SAM" id="Phobius"/>
    </source>
</evidence>
<gene>
    <name evidence="5" type="primary">unc-60</name>
    <name evidence="5" type="ORF">T05_15821</name>
</gene>
<keyword evidence="2" id="KW-0009">Actin-binding</keyword>
<dbReference type="OrthoDB" id="10249245at2759"/>
<dbReference type="InterPro" id="IPR002108">
    <property type="entry name" value="ADF-H"/>
</dbReference>
<protein>
    <submittedName>
        <fullName evidence="5">Actin-depolymerizing factor 2, isoform c</fullName>
    </submittedName>
</protein>
<dbReference type="GO" id="GO:0003779">
    <property type="term" value="F:actin binding"/>
    <property type="evidence" value="ECO:0007669"/>
    <property type="project" value="UniProtKB-KW"/>
</dbReference>
<comment type="similarity">
    <text evidence="1">Belongs to the actin-binding proteins ADF family.</text>
</comment>
<feature type="domain" description="ADF-H" evidence="4">
    <location>
        <begin position="26"/>
        <end position="185"/>
    </location>
</feature>
<organism evidence="5 6">
    <name type="scientific">Trichinella murrelli</name>
    <dbReference type="NCBI Taxonomy" id="144512"/>
    <lineage>
        <taxon>Eukaryota</taxon>
        <taxon>Metazoa</taxon>
        <taxon>Ecdysozoa</taxon>
        <taxon>Nematoda</taxon>
        <taxon>Enoplea</taxon>
        <taxon>Dorylaimia</taxon>
        <taxon>Trichinellida</taxon>
        <taxon>Trichinellidae</taxon>
        <taxon>Trichinella</taxon>
    </lineage>
</organism>
<accession>A0A0V0TR94</accession>
<reference evidence="5 6" key="1">
    <citation type="submission" date="2015-01" db="EMBL/GenBank/DDBJ databases">
        <title>Evolution of Trichinella species and genotypes.</title>
        <authorList>
            <person name="Korhonen P.K."/>
            <person name="Edoardo P."/>
            <person name="Giuseppe L.R."/>
            <person name="Gasser R.B."/>
        </authorList>
    </citation>
    <scope>NUCLEOTIDE SEQUENCE [LARGE SCALE GENOMIC DNA]</scope>
    <source>
        <strain evidence="5">ISS417</strain>
    </source>
</reference>
<dbReference type="InterPro" id="IPR017904">
    <property type="entry name" value="ADF/Cofilin"/>
</dbReference>
<keyword evidence="3" id="KW-1133">Transmembrane helix</keyword>
<dbReference type="PANTHER" id="PTHR11913">
    <property type="entry name" value="COFILIN-RELATED"/>
    <property type="match status" value="1"/>
</dbReference>
<proteinExistence type="inferred from homology"/>
<dbReference type="CDD" id="cd11286">
    <property type="entry name" value="ADF_cofilin_like"/>
    <property type="match status" value="2"/>
</dbReference>
<dbReference type="Pfam" id="PF00241">
    <property type="entry name" value="Cofilin_ADF"/>
    <property type="match status" value="2"/>
</dbReference>
<feature type="domain" description="ADF-H" evidence="4">
    <location>
        <begin position="237"/>
        <end position="380"/>
    </location>
</feature>
<dbReference type="AlphaFoldDB" id="A0A0V0TR94"/>
<dbReference type="SUPFAM" id="SSF55753">
    <property type="entry name" value="Actin depolymerizing proteins"/>
    <property type="match status" value="2"/>
</dbReference>
<dbReference type="EMBL" id="JYDJ01000169">
    <property type="protein sequence ID" value="KRX41506.1"/>
    <property type="molecule type" value="Genomic_DNA"/>
</dbReference>
<evidence type="ECO:0000256" key="2">
    <source>
        <dbReference type="ARBA" id="ARBA00023203"/>
    </source>
</evidence>
<dbReference type="PROSITE" id="PS51263">
    <property type="entry name" value="ADF_H"/>
    <property type="match status" value="2"/>
</dbReference>
<dbReference type="GO" id="GO:0030042">
    <property type="term" value="P:actin filament depolymerization"/>
    <property type="evidence" value="ECO:0007669"/>
    <property type="project" value="InterPro"/>
</dbReference>
<evidence type="ECO:0000313" key="5">
    <source>
        <dbReference type="EMBL" id="KRX41506.1"/>
    </source>
</evidence>
<evidence type="ECO:0000313" key="6">
    <source>
        <dbReference type="Proteomes" id="UP000055048"/>
    </source>
</evidence>
<feature type="transmembrane region" description="Helical" evidence="3">
    <location>
        <begin position="405"/>
        <end position="425"/>
    </location>
</feature>
<dbReference type="SMART" id="SM00102">
    <property type="entry name" value="ADF"/>
    <property type="match status" value="2"/>
</dbReference>
<name>A0A0V0TR94_9BILA</name>
<comment type="caution">
    <text evidence="5">The sequence shown here is derived from an EMBL/GenBank/DDBJ whole genome shotgun (WGS) entry which is preliminary data.</text>
</comment>
<evidence type="ECO:0000259" key="4">
    <source>
        <dbReference type="PROSITE" id="PS51263"/>
    </source>
</evidence>
<dbReference type="Proteomes" id="UP000055048">
    <property type="component" value="Unassembled WGS sequence"/>
</dbReference>
<sequence>LASRRCVCCFLKFLREVELTLNIKMSSGVTVNPDCRTTFQLMAEGRKDLRYIIFSIVNDKEVVVEKAICEDDLHSRPDDDYADNSKTAYLEFVDDLKQLTDNFNDCRYAVFDFKFTGSREGAGVSKMSKIVFLQVCPDGASVKRKMVYASSASAIKAALGTSKLISLQISDESELCHSDILRKLHLSFPYLLFYFHYSLINYHIPYSHKYLCYDHHNNGFVLNISNISCLFFVLASGVKIDPQCKKDYDDMHSRKMYSYLIFRISDDDTTIIVEKKGLKGASYKEFQDELAKAVATGKECRYGCVDVEFAVQRQGTESVSSIRKVVFVQLCPDDAPVRKRMLYASSVRGLKSCLGLESLMQIQASDISDLDEKAIKHELMTHQRIFFLPLNAGYHLNIWRIESTVLVLFFEVNIFFIFSVANMLLQTKEAHHLKRETEYAFRN</sequence>
<dbReference type="GO" id="GO:0015629">
    <property type="term" value="C:actin cytoskeleton"/>
    <property type="evidence" value="ECO:0007669"/>
    <property type="project" value="InterPro"/>
</dbReference>
<feature type="non-terminal residue" evidence="5">
    <location>
        <position position="1"/>
    </location>
</feature>
<keyword evidence="3" id="KW-0812">Transmembrane</keyword>
<dbReference type="Gene3D" id="3.40.20.10">
    <property type="entry name" value="Severin"/>
    <property type="match status" value="2"/>
</dbReference>
<keyword evidence="6" id="KW-1185">Reference proteome</keyword>
<dbReference type="InterPro" id="IPR029006">
    <property type="entry name" value="ADF-H/Gelsolin-like_dom_sf"/>
</dbReference>